<dbReference type="EMBL" id="MU970052">
    <property type="protein sequence ID" value="KAK9324248.1"/>
    <property type="molecule type" value="Genomic_DNA"/>
</dbReference>
<accession>A0ACC3TVP8</accession>
<evidence type="ECO:0000313" key="2">
    <source>
        <dbReference type="Proteomes" id="UP001489719"/>
    </source>
</evidence>
<proteinExistence type="predicted"/>
<name>A0ACC3TVP8_9ASCO</name>
<comment type="caution">
    <text evidence="1">The sequence shown here is derived from an EMBL/GenBank/DDBJ whole genome shotgun (WGS) entry which is preliminary data.</text>
</comment>
<evidence type="ECO:0000313" key="1">
    <source>
        <dbReference type="EMBL" id="KAK9324248.1"/>
    </source>
</evidence>
<protein>
    <submittedName>
        <fullName evidence="1">Pex12 amino terminal region-domain-containing protein</fullName>
    </submittedName>
</protein>
<organism evidence="1 2">
    <name type="scientific">Lipomyces orientalis</name>
    <dbReference type="NCBI Taxonomy" id="1233043"/>
    <lineage>
        <taxon>Eukaryota</taxon>
        <taxon>Fungi</taxon>
        <taxon>Dikarya</taxon>
        <taxon>Ascomycota</taxon>
        <taxon>Saccharomycotina</taxon>
        <taxon>Lipomycetes</taxon>
        <taxon>Lipomycetales</taxon>
        <taxon>Lipomycetaceae</taxon>
        <taxon>Lipomyces</taxon>
    </lineage>
</organism>
<dbReference type="Proteomes" id="UP001489719">
    <property type="component" value="Unassembled WGS sequence"/>
</dbReference>
<gene>
    <name evidence="1" type="ORF">V1517DRAFT_64309</name>
</gene>
<reference evidence="2" key="1">
    <citation type="journal article" date="2024" name="Front. Bioeng. Biotechnol.">
        <title>Genome-scale model development and genomic sequencing of the oleaginous clade Lipomyces.</title>
        <authorList>
            <person name="Czajka J.J."/>
            <person name="Han Y."/>
            <person name="Kim J."/>
            <person name="Mondo S.J."/>
            <person name="Hofstad B.A."/>
            <person name="Robles A."/>
            <person name="Haridas S."/>
            <person name="Riley R."/>
            <person name="LaButti K."/>
            <person name="Pangilinan J."/>
            <person name="Andreopoulos W."/>
            <person name="Lipzen A."/>
            <person name="Yan J."/>
            <person name="Wang M."/>
            <person name="Ng V."/>
            <person name="Grigoriev I.V."/>
            <person name="Spatafora J.W."/>
            <person name="Magnuson J.K."/>
            <person name="Baker S.E."/>
            <person name="Pomraning K.R."/>
        </authorList>
    </citation>
    <scope>NUCLEOTIDE SEQUENCE [LARGE SCALE GENOMIC DNA]</scope>
    <source>
        <strain evidence="2">CBS 10300</strain>
    </source>
</reference>
<keyword evidence="2" id="KW-1185">Reference proteome</keyword>
<sequence>MTLRVQNLFSRLSTTANYPSIRVGQLDAALLDDELFDILKSQIWDCSKYIQSQIKEHYTTELSLLLKLLAWKVTVWDHSATYGGLLQNLRIVDARHGLPSKGVLRNPSRRQKLAIGLLTVFGDYVWHKLIEYMAERRWEENSTSWKRWFYKTSQGLDSLYSILDLANFVTFLFNGKYPTLLYRLCRLRMVSSSRALSREVSFEFLNRQLVWKEFTNFLLFVLPIIHLPRLKRTLNKMITTASSKTDTTIGHLSFLPERTCAICYYQDSRIGGLSPSADPASVGVGSNDITNPYVAVECGHIYCYVCLVTQIEEQEGEGWRCLRCGELIKKAMAWIDVDESIAAAGGHSNLVTQDLHGDEELDEVEASDKDESISDGDSSAEPGDQSQNWSKIMFDAVDAN</sequence>